<organism evidence="2 3">
    <name type="scientific">Paramagnetospirillum kuznetsovii</name>
    <dbReference type="NCBI Taxonomy" id="2053833"/>
    <lineage>
        <taxon>Bacteria</taxon>
        <taxon>Pseudomonadati</taxon>
        <taxon>Pseudomonadota</taxon>
        <taxon>Alphaproteobacteria</taxon>
        <taxon>Rhodospirillales</taxon>
        <taxon>Magnetospirillaceae</taxon>
        <taxon>Paramagnetospirillum</taxon>
    </lineage>
</organism>
<dbReference type="CDD" id="cd01646">
    <property type="entry name" value="RT_Bac_retron_I"/>
    <property type="match status" value="1"/>
</dbReference>
<evidence type="ECO:0000313" key="2">
    <source>
        <dbReference type="EMBL" id="RAU22707.1"/>
    </source>
</evidence>
<sequence length="485" mass="54700">MSAKTKSERLRRLISHGYFAPELPPCFVSETLAKYRTSILTGIDALPLTRRGAPNHHAYISEPAWFYFPRFGKEDRRHGVPNPVAHLLLSRVLANNYIDLRRKARKSVITLSPPVFDWSGSRALMRPSIALRDDTRVNLSSRREEYAVGDIRAFFHSIYTHAIPWAIHTKAFAKQNRSATQYGNLIDLLCRNAQDGQTLGLPVGPDTSRLIAELVASAVDGLLQQRLGIGRRDASRYIDDYTLSSPSGASGEELLAALRQTLAAFELELNGEKSAIFPTSHRHHTGWQQAVRAHLPRHPPGRQTETDELQHFLYQLGRLCEIHSDLNVEKFGLQHARSAFVNVKDWDAIQFSLINAYRRNPSIIPIMVEILLLRQVASCDVNEEILTEFISNRIHVLARSNRSGEIIWLLFLAIRLNLTLPAGRLKPLFEIENGFIALLVVCLDAQGLVHGVVDRSLWDQSLTADGLRSPMWLYSYEAVVQGFLP</sequence>
<dbReference type="AlphaFoldDB" id="A0A364P0M0"/>
<keyword evidence="3" id="KW-1185">Reference proteome</keyword>
<keyword evidence="2" id="KW-0548">Nucleotidyltransferase</keyword>
<gene>
    <name evidence="2" type="ORF">CU669_07175</name>
</gene>
<evidence type="ECO:0000313" key="3">
    <source>
        <dbReference type="Proteomes" id="UP000251075"/>
    </source>
</evidence>
<keyword evidence="2" id="KW-0808">Transferase</keyword>
<dbReference type="Proteomes" id="UP000251075">
    <property type="component" value="Unassembled WGS sequence"/>
</dbReference>
<dbReference type="GO" id="GO:0003964">
    <property type="term" value="F:RNA-directed DNA polymerase activity"/>
    <property type="evidence" value="ECO:0007669"/>
    <property type="project" value="UniProtKB-KW"/>
</dbReference>
<proteinExistence type="predicted"/>
<reference evidence="2 3" key="1">
    <citation type="submission" date="2017-11" db="EMBL/GenBank/DDBJ databases">
        <title>Draft genome sequence of magnetotactic bacterium Magnetospirillum kuznetsovii LBB-42.</title>
        <authorList>
            <person name="Grouzdev D.S."/>
            <person name="Rysina M.S."/>
            <person name="Baslerov R.V."/>
            <person name="Koziaeva V."/>
        </authorList>
    </citation>
    <scope>NUCLEOTIDE SEQUENCE [LARGE SCALE GENOMIC DNA]</scope>
    <source>
        <strain evidence="2 3">LBB-42</strain>
    </source>
</reference>
<name>A0A364P0M0_9PROT</name>
<comment type="caution">
    <text evidence="2">The sequence shown here is derived from an EMBL/GenBank/DDBJ whole genome shotgun (WGS) entry which is preliminary data.</text>
</comment>
<feature type="domain" description="Reverse transcriptase" evidence="1">
    <location>
        <begin position="136"/>
        <end position="277"/>
    </location>
</feature>
<dbReference type="OrthoDB" id="9780724at2"/>
<protein>
    <submittedName>
        <fullName evidence="2">Reverse transcriptase</fullName>
    </submittedName>
</protein>
<dbReference type="Pfam" id="PF00078">
    <property type="entry name" value="RVT_1"/>
    <property type="match status" value="1"/>
</dbReference>
<evidence type="ECO:0000259" key="1">
    <source>
        <dbReference type="Pfam" id="PF00078"/>
    </source>
</evidence>
<dbReference type="EMBL" id="PGTO01000004">
    <property type="protein sequence ID" value="RAU22707.1"/>
    <property type="molecule type" value="Genomic_DNA"/>
</dbReference>
<dbReference type="InterPro" id="IPR000477">
    <property type="entry name" value="RT_dom"/>
</dbReference>
<keyword evidence="2" id="KW-0695">RNA-directed DNA polymerase</keyword>
<accession>A0A364P0M0</accession>